<dbReference type="CTD" id="3918"/>
<dbReference type="FunFam" id="2.10.25.10:FF:000188">
    <property type="entry name" value="Laminin subunit gamma 2"/>
    <property type="match status" value="1"/>
</dbReference>
<evidence type="ECO:0000256" key="4">
    <source>
        <dbReference type="ARBA" id="ARBA00022869"/>
    </source>
</evidence>
<protein>
    <submittedName>
        <fullName evidence="14 16">Laminin subunit gamma-2</fullName>
    </submittedName>
</protein>
<dbReference type="Pfam" id="PF00052">
    <property type="entry name" value="Laminin_B"/>
    <property type="match status" value="1"/>
</dbReference>
<dbReference type="Pfam" id="PF00053">
    <property type="entry name" value="EGF_laminin"/>
    <property type="match status" value="6"/>
</dbReference>
<evidence type="ECO:0000256" key="10">
    <source>
        <dbReference type="SAM" id="MobiDB-lite"/>
    </source>
</evidence>
<keyword evidence="9" id="KW-0175">Coiled coil</keyword>
<dbReference type="AGR" id="Xenbase:XB-GENE-990048"/>
<dbReference type="InterPro" id="IPR002049">
    <property type="entry name" value="LE_dom"/>
</dbReference>
<dbReference type="InterPro" id="IPR056863">
    <property type="entry name" value="LMN_ATRN_NET-like_EGF"/>
</dbReference>
<keyword evidence="6" id="KW-0325">Glycoprotein</keyword>
<feature type="domain" description="Laminin IV type A" evidence="13">
    <location>
        <begin position="208"/>
        <end position="378"/>
    </location>
</feature>
<dbReference type="AlphaFoldDB" id="A0A6I8Q9Q7"/>
<feature type="compositionally biased region" description="Basic and acidic residues" evidence="10">
    <location>
        <begin position="637"/>
        <end position="647"/>
    </location>
</feature>
<feature type="domain" description="Laminin EGF-like" evidence="12">
    <location>
        <begin position="133"/>
        <end position="181"/>
    </location>
</feature>
<feature type="coiled-coil region" evidence="9">
    <location>
        <begin position="793"/>
        <end position="820"/>
    </location>
</feature>
<feature type="disulfide bond" evidence="8">
    <location>
        <begin position="84"/>
        <end position="96"/>
    </location>
</feature>
<dbReference type="GO" id="GO:0009887">
    <property type="term" value="P:animal organ morphogenesis"/>
    <property type="evidence" value="ECO:0000318"/>
    <property type="project" value="GO_Central"/>
</dbReference>
<dbReference type="Pfam" id="PF24973">
    <property type="entry name" value="EGF_LMN_ATRN"/>
    <property type="match status" value="1"/>
</dbReference>
<evidence type="ECO:0000313" key="15">
    <source>
        <dbReference type="Proteomes" id="UP000008143"/>
    </source>
</evidence>
<dbReference type="PANTHER" id="PTHR10574:SF313">
    <property type="entry name" value="LAMININ SUBUNIT GAMMA-2"/>
    <property type="match status" value="1"/>
</dbReference>
<dbReference type="Ensembl" id="ENSXETT00000089373">
    <property type="protein sequence ID" value="ENSXETP00000065239"/>
    <property type="gene ID" value="ENSXETG00000024668"/>
</dbReference>
<evidence type="ECO:0000256" key="2">
    <source>
        <dbReference type="ARBA" id="ARBA00022729"/>
    </source>
</evidence>
<feature type="domain" description="Laminin EGF-like" evidence="12">
    <location>
        <begin position="84"/>
        <end position="130"/>
    </location>
</feature>
<evidence type="ECO:0000256" key="6">
    <source>
        <dbReference type="ARBA" id="ARBA00023180"/>
    </source>
</evidence>
<feature type="disulfide bond" evidence="8">
    <location>
        <begin position="104"/>
        <end position="113"/>
    </location>
</feature>
<dbReference type="InterPro" id="IPR050440">
    <property type="entry name" value="Laminin/Netrin_ECM"/>
</dbReference>
<keyword evidence="4" id="KW-0964">Secreted</keyword>
<dbReference type="GeneTree" id="ENSGT00940000160470"/>
<dbReference type="OrthoDB" id="430826at2759"/>
<dbReference type="SMART" id="SM00281">
    <property type="entry name" value="LamB"/>
    <property type="match status" value="1"/>
</dbReference>
<keyword evidence="7 8" id="KW-0424">Laminin EGF-like domain</keyword>
<dbReference type="SUPFAM" id="SSF57196">
    <property type="entry name" value="EGF/Laminin"/>
    <property type="match status" value="5"/>
</dbReference>
<proteinExistence type="predicted"/>
<sequence>MDLWGYLTRILTFTLVLAVVTETHGREVCNCNGRSQQCVFDPDLLAQTGSGFRCINCNGGTDGPHCEHCIEGYYPQPDGTCGPCLCHTVGSLNQQCDNNGQCRCKPGVMGSKCDQCQPGFHSLSDTGCRRDGCQCEAAGSSGSCDAGGRCVCKPTVTGERCDRCKPGYYHLDGSRPEGCLQCFCHGHSATCSSSSLHSVHKIISSFQKDTEGWSSVQRDGSTAPVPLRMSRHQKEVYIASRQQEPLYFNAPAQFLGDQSLSYGQALSISFRVDRGRYRAGTEDLVLEGNGLRVTATLTSSKNSLPCRIPQTYTFRLDELSRSPWTPHLSHFDFRRLLRNVTSIHIRATYGEYSTGYLQNVTLISARPVQGEPAPWVEQCVCPSGYQGQFCERCARGYRRESPGLGALSSCVSCNCPGGGHCDPDTGDCYSGDENQNNDCADCPQGQYNDPRDPMSCLPCPCSAGIGCSLSPETQEPVCDECPVGLNGPRCEICAEGYFGDPQGERGAPRPCRPCQCNNNIDRSVEGSCDRVTGECLKCIHNTAGYYCDLCKDGFFGNPLATAPELKCKACYCHPVGTVHQGCQKDGSCQCKTGFEGRSCDQPQCPDCYSQVSTKLNLYKRQLLKLTGENNGQSPARGELEERMRKAEAAAQGLQRDSEAANGAALSLQRQFSGLQGTQSDTQNVLDQAKEKLQGLQTQKNQYQGQLQDMGRKINIALQQLQGSQEELNRMTFPSTNLPLDSGSYSKLRQEAQEIANRLAQEAQTVAQDAAEAQGDTERALQILRTGGADPETADKLKARMEEARTQARSLETEAIQAAAAAERAHHDSMQTARAFGQLPPITSVAFQAELERLKGESTALKTNVDADLAQSKALQRKFTTWEQDAEQQLQEGQQNRLLADQLLSRANAAKTKATQAMNTGNATFYEIDGILMSLKGFGDQVGDRRSEAEDAMRRLPEIRLRVQDATDSTKRTETALKGAASDASRAEGNAREANNIASEIQLNMLQMSQDANNSAEMALALERDLAEIRRLAIDTGASLDGKNQAAERDSAVADEVARKALEAEASALGVHDAVTATLSTLDRMLHILDQPLNINEEGLKALEASMGAARTQLNGRLKPAVQDLELAAQLQKQNMITVEKEISQTLIDIQNLRDIRDNLPPGCYSTTAIEKP</sequence>
<dbReference type="FunFam" id="2.10.25.10:FF:000533">
    <property type="entry name" value="Laminin subunit gamma 2"/>
    <property type="match status" value="1"/>
</dbReference>
<dbReference type="Xenbase" id="XB-GENE-990048">
    <property type="gene designation" value="lamc2"/>
</dbReference>
<reference evidence="16" key="3">
    <citation type="submission" date="2025-04" db="UniProtKB">
        <authorList>
            <consortium name="RefSeq"/>
        </authorList>
    </citation>
    <scope>IDENTIFICATION</scope>
    <source>
        <strain evidence="16">Nigerian</strain>
        <tissue evidence="16">Liver and blood</tissue>
    </source>
</reference>
<dbReference type="SUPFAM" id="SSF90257">
    <property type="entry name" value="Myosin rod fragments"/>
    <property type="match status" value="1"/>
</dbReference>
<evidence type="ECO:0000313" key="16">
    <source>
        <dbReference type="RefSeq" id="XP_002937413.3"/>
    </source>
</evidence>
<dbReference type="Bgee" id="ENSXETG00000024668">
    <property type="expression patterns" value="Expressed in skin of body and 2 other cell types or tissues"/>
</dbReference>
<evidence type="ECO:0000259" key="13">
    <source>
        <dbReference type="PROSITE" id="PS51115"/>
    </source>
</evidence>
<keyword evidence="4" id="KW-0084">Basement membrane</keyword>
<feature type="domain" description="Laminin EGF-like" evidence="12">
    <location>
        <begin position="514"/>
        <end position="569"/>
    </location>
</feature>
<dbReference type="KEGG" id="xtr:100489162"/>
<evidence type="ECO:0000256" key="11">
    <source>
        <dbReference type="SAM" id="SignalP"/>
    </source>
</evidence>
<keyword evidence="3" id="KW-0677">Repeat</keyword>
<dbReference type="Proteomes" id="UP000008143">
    <property type="component" value="Chromosome 4"/>
</dbReference>
<feature type="compositionally biased region" description="Basic and acidic residues" evidence="10">
    <location>
        <begin position="964"/>
        <end position="974"/>
    </location>
</feature>
<feature type="region of interest" description="Disordered" evidence="10">
    <location>
        <begin position="627"/>
        <end position="661"/>
    </location>
</feature>
<reference evidence="14" key="2">
    <citation type="submission" date="2020-05" db="UniProtKB">
        <authorList>
            <consortium name="Ensembl"/>
        </authorList>
    </citation>
    <scope>IDENTIFICATION</scope>
</reference>
<keyword evidence="2 11" id="KW-0732">Signal</keyword>
<gene>
    <name evidence="14 16 17" type="primary">lamc2</name>
</gene>
<dbReference type="OMA" id="ARWVQTC"/>
<reference evidence="14" key="1">
    <citation type="journal article" date="2010" name="Science">
        <title>The genome of the Western clawed frog Xenopus tropicalis.</title>
        <authorList>
            <person name="Hellsten U."/>
            <person name="Harland R.M."/>
            <person name="Gilchrist M.J."/>
            <person name="Hendrix D."/>
            <person name="Jurka J."/>
            <person name="Kapitonov V."/>
            <person name="Ovcharenko I."/>
            <person name="Putnam N.H."/>
            <person name="Shu S."/>
            <person name="Taher L."/>
            <person name="Blitz I.L."/>
            <person name="Blumberg B."/>
            <person name="Dichmann D.S."/>
            <person name="Dubchak I."/>
            <person name="Amaya E."/>
            <person name="Detter J.C."/>
            <person name="Fletcher R."/>
            <person name="Gerhard D.S."/>
            <person name="Goodstein D."/>
            <person name="Graves T."/>
            <person name="Grigoriev I.V."/>
            <person name="Grimwood J."/>
            <person name="Kawashima T."/>
            <person name="Lindquist E."/>
            <person name="Lucas S.M."/>
            <person name="Mead P.E."/>
            <person name="Mitros T."/>
            <person name="Ogino H."/>
            <person name="Ohta Y."/>
            <person name="Poliakov A.V."/>
            <person name="Pollet N."/>
            <person name="Robert J."/>
            <person name="Salamov A."/>
            <person name="Sater A.K."/>
            <person name="Schmutz J."/>
            <person name="Terry A."/>
            <person name="Vize P.D."/>
            <person name="Warren W.C."/>
            <person name="Wells D."/>
            <person name="Wills A."/>
            <person name="Wilson R.K."/>
            <person name="Zimmerman L.B."/>
            <person name="Zorn A.M."/>
            <person name="Grainger R."/>
            <person name="Grammer T."/>
            <person name="Khokha M.K."/>
            <person name="Richardson P.M."/>
            <person name="Rokhsar D.S."/>
        </authorList>
    </citation>
    <scope>NUCLEOTIDE SEQUENCE [LARGE SCALE GENOMIC DNA]</scope>
    <source>
        <strain evidence="14">Nigerian</strain>
    </source>
</reference>
<feature type="disulfide bond" evidence="8">
    <location>
        <begin position="152"/>
        <end position="161"/>
    </location>
</feature>
<keyword evidence="4" id="KW-0272">Extracellular matrix</keyword>
<dbReference type="GO" id="GO:0009888">
    <property type="term" value="P:tissue development"/>
    <property type="evidence" value="ECO:0000318"/>
    <property type="project" value="GO_Central"/>
</dbReference>
<name>A0A6I8Q9Q7_XENTR</name>
<evidence type="ECO:0000313" key="17">
    <source>
        <dbReference type="Xenbase" id="XB-GENE-990048"/>
    </source>
</evidence>
<dbReference type="SMART" id="SM00180">
    <property type="entry name" value="EGF_Lam"/>
    <property type="match status" value="7"/>
</dbReference>
<evidence type="ECO:0000259" key="12">
    <source>
        <dbReference type="PROSITE" id="PS50027"/>
    </source>
</evidence>
<dbReference type="PROSITE" id="PS01248">
    <property type="entry name" value="EGF_LAM_1"/>
    <property type="match status" value="2"/>
</dbReference>
<dbReference type="InterPro" id="IPR000034">
    <property type="entry name" value="Laminin_IV"/>
</dbReference>
<organism evidence="14">
    <name type="scientific">Xenopus tropicalis</name>
    <name type="common">Western clawed frog</name>
    <name type="synonym">Silurana tropicalis</name>
    <dbReference type="NCBI Taxonomy" id="8364"/>
    <lineage>
        <taxon>Eukaryota</taxon>
        <taxon>Metazoa</taxon>
        <taxon>Chordata</taxon>
        <taxon>Craniata</taxon>
        <taxon>Vertebrata</taxon>
        <taxon>Euteleostomi</taxon>
        <taxon>Amphibia</taxon>
        <taxon>Batrachia</taxon>
        <taxon>Anura</taxon>
        <taxon>Pipoidea</taxon>
        <taxon>Pipidae</taxon>
        <taxon>Xenopodinae</taxon>
        <taxon>Xenopus</taxon>
        <taxon>Silurana</taxon>
    </lineage>
</organism>
<evidence type="ECO:0000313" key="14">
    <source>
        <dbReference type="Ensembl" id="ENSXETP00000065239"/>
    </source>
</evidence>
<keyword evidence="15" id="KW-1185">Reference proteome</keyword>
<dbReference type="Gene3D" id="2.10.25.10">
    <property type="entry name" value="Laminin"/>
    <property type="match status" value="5"/>
</dbReference>
<evidence type="ECO:0000256" key="8">
    <source>
        <dbReference type="PROSITE-ProRule" id="PRU00460"/>
    </source>
</evidence>
<accession>A0A6I8Q9Q7</accession>
<evidence type="ECO:0000256" key="7">
    <source>
        <dbReference type="ARBA" id="ARBA00023292"/>
    </source>
</evidence>
<evidence type="ECO:0000256" key="9">
    <source>
        <dbReference type="SAM" id="Coils"/>
    </source>
</evidence>
<dbReference type="FunFam" id="2.10.25.10:FF:000441">
    <property type="entry name" value="Laminin subunit gamma 2"/>
    <property type="match status" value="1"/>
</dbReference>
<dbReference type="InterPro" id="IPR000742">
    <property type="entry name" value="EGF"/>
</dbReference>
<evidence type="ECO:0000256" key="5">
    <source>
        <dbReference type="ARBA" id="ARBA00023157"/>
    </source>
</evidence>
<dbReference type="PROSITE" id="PS50027">
    <property type="entry name" value="EGF_LAM_2"/>
    <property type="match status" value="3"/>
</dbReference>
<feature type="disulfide bond" evidence="8">
    <location>
        <begin position="538"/>
        <end position="547"/>
    </location>
</feature>
<dbReference type="PANTHER" id="PTHR10574">
    <property type="entry name" value="NETRIN/LAMININ-RELATED"/>
    <property type="match status" value="1"/>
</dbReference>
<comment type="caution">
    <text evidence="8">Lacks conserved residue(s) required for the propagation of feature annotation.</text>
</comment>
<dbReference type="GO" id="GO:0005604">
    <property type="term" value="C:basement membrane"/>
    <property type="evidence" value="ECO:0000318"/>
    <property type="project" value="GO_Central"/>
</dbReference>
<feature type="chain" id="PRO_5044633876" evidence="11">
    <location>
        <begin position="26"/>
        <end position="1172"/>
    </location>
</feature>
<dbReference type="SMART" id="SM00181">
    <property type="entry name" value="EGF"/>
    <property type="match status" value="5"/>
</dbReference>
<feature type="signal peptide" evidence="11">
    <location>
        <begin position="1"/>
        <end position="25"/>
    </location>
</feature>
<dbReference type="CDD" id="cd00055">
    <property type="entry name" value="EGF_Lam"/>
    <property type="match status" value="4"/>
</dbReference>
<dbReference type="GO" id="GO:0007411">
    <property type="term" value="P:axon guidance"/>
    <property type="evidence" value="ECO:0000318"/>
    <property type="project" value="GO_Central"/>
</dbReference>
<evidence type="ECO:0000256" key="1">
    <source>
        <dbReference type="ARBA" id="ARBA00004302"/>
    </source>
</evidence>
<dbReference type="FunFam" id="2.10.25.10:FF:000067">
    <property type="entry name" value="Laminin subunit gamma 1"/>
    <property type="match status" value="1"/>
</dbReference>
<dbReference type="GeneID" id="100489162"/>
<comment type="subcellular location">
    <subcellularLocation>
        <location evidence="1">Secreted</location>
        <location evidence="1">Extracellular space</location>
        <location evidence="1">Extracellular matrix</location>
        <location evidence="1">Basement membrane</location>
    </subcellularLocation>
</comment>
<dbReference type="RefSeq" id="XP_002937413.3">
    <property type="nucleotide sequence ID" value="XM_002937367.5"/>
</dbReference>
<keyword evidence="5 8" id="KW-1015">Disulfide bond</keyword>
<dbReference type="PROSITE" id="PS51115">
    <property type="entry name" value="LAMININ_IVA"/>
    <property type="match status" value="1"/>
</dbReference>
<evidence type="ECO:0000256" key="3">
    <source>
        <dbReference type="ARBA" id="ARBA00022737"/>
    </source>
</evidence>
<feature type="region of interest" description="Disordered" evidence="10">
    <location>
        <begin position="964"/>
        <end position="990"/>
    </location>
</feature>